<organism evidence="2 3">
    <name type="scientific">Aquibium carbonis</name>
    <dbReference type="NCBI Taxonomy" id="2495581"/>
    <lineage>
        <taxon>Bacteria</taxon>
        <taxon>Pseudomonadati</taxon>
        <taxon>Pseudomonadota</taxon>
        <taxon>Alphaproteobacteria</taxon>
        <taxon>Hyphomicrobiales</taxon>
        <taxon>Phyllobacteriaceae</taxon>
        <taxon>Aquibium</taxon>
    </lineage>
</organism>
<dbReference type="Pfam" id="PF01814">
    <property type="entry name" value="Hemerythrin"/>
    <property type="match status" value="1"/>
</dbReference>
<dbReference type="AlphaFoldDB" id="A0A429YTU9"/>
<dbReference type="EMBL" id="RWKW01000072">
    <property type="protein sequence ID" value="RST84875.1"/>
    <property type="molecule type" value="Genomic_DNA"/>
</dbReference>
<proteinExistence type="predicted"/>
<feature type="domain" description="Hemerythrin-like" evidence="1">
    <location>
        <begin position="2"/>
        <end position="133"/>
    </location>
</feature>
<dbReference type="InterPro" id="IPR012312">
    <property type="entry name" value="Hemerythrin-like"/>
</dbReference>
<name>A0A429YTU9_9HYPH</name>
<gene>
    <name evidence="2" type="ORF">EJC49_18700</name>
</gene>
<accession>A0A429YTU9</accession>
<dbReference type="OrthoDB" id="8282715at2"/>
<protein>
    <submittedName>
        <fullName evidence="2">Hemerythrin domain-containing protein</fullName>
    </submittedName>
</protein>
<dbReference type="Proteomes" id="UP000278398">
    <property type="component" value="Unassembled WGS sequence"/>
</dbReference>
<comment type="caution">
    <text evidence="2">The sequence shown here is derived from an EMBL/GenBank/DDBJ whole genome shotgun (WGS) entry which is preliminary data.</text>
</comment>
<keyword evidence="3" id="KW-1185">Reference proteome</keyword>
<reference evidence="2 3" key="1">
    <citation type="submission" date="2018-12" db="EMBL/GenBank/DDBJ databases">
        <title>Mesorhizobium carbonis sp. nov., isolated from coal mine water.</title>
        <authorList>
            <person name="Xin W."/>
            <person name="Xu Z."/>
            <person name="Xiang F."/>
            <person name="Zhang J."/>
            <person name="Xi L."/>
            <person name="Liu J."/>
        </authorList>
    </citation>
    <scope>NUCLEOTIDE SEQUENCE [LARGE SCALE GENOMIC DNA]</scope>
    <source>
        <strain evidence="2 3">B2.3</strain>
    </source>
</reference>
<evidence type="ECO:0000259" key="1">
    <source>
        <dbReference type="Pfam" id="PF01814"/>
    </source>
</evidence>
<evidence type="ECO:0000313" key="2">
    <source>
        <dbReference type="EMBL" id="RST84875.1"/>
    </source>
</evidence>
<sequence>MTNAHHSKLRLCEALEEIADRLPGDVDRFRCLEIASSLVPLLRRCHEYEEDVVYPAFEAAHAGGSGAVGTVRRLKTEHVEDECAAQDLSEVLLAIGHGDPIDNPEAVGFMLRAFFEAVRRHVAFERDHVLPAIGAGPIG</sequence>
<dbReference type="Gene3D" id="1.20.120.520">
    <property type="entry name" value="nmb1532 protein domain like"/>
    <property type="match status" value="1"/>
</dbReference>
<evidence type="ECO:0000313" key="3">
    <source>
        <dbReference type="Proteomes" id="UP000278398"/>
    </source>
</evidence>